<feature type="transmembrane region" description="Helical" evidence="2">
    <location>
        <begin position="35"/>
        <end position="58"/>
    </location>
</feature>
<organism evidence="3 4">
    <name type="scientific">Paracoccus solventivorans</name>
    <dbReference type="NCBI Taxonomy" id="53463"/>
    <lineage>
        <taxon>Bacteria</taxon>
        <taxon>Pseudomonadati</taxon>
        <taxon>Pseudomonadota</taxon>
        <taxon>Alphaproteobacteria</taxon>
        <taxon>Rhodobacterales</taxon>
        <taxon>Paracoccaceae</taxon>
        <taxon>Paracoccus</taxon>
    </lineage>
</organism>
<evidence type="ECO:0000313" key="4">
    <source>
        <dbReference type="Proteomes" id="UP000184444"/>
    </source>
</evidence>
<gene>
    <name evidence="3" type="ORF">SAMN05444389_101478</name>
</gene>
<dbReference type="Proteomes" id="UP000184444">
    <property type="component" value="Unassembled WGS sequence"/>
</dbReference>
<dbReference type="OrthoDB" id="7800844at2"/>
<keyword evidence="2" id="KW-0812">Transmembrane</keyword>
<keyword evidence="1" id="KW-0175">Coiled coil</keyword>
<keyword evidence="2" id="KW-1133">Transmembrane helix</keyword>
<dbReference type="PANTHER" id="PTHR32309:SF13">
    <property type="entry name" value="FERRIC ENTEROBACTIN TRANSPORT PROTEIN FEPE"/>
    <property type="match status" value="1"/>
</dbReference>
<dbReference type="RefSeq" id="WP_143159579.1">
    <property type="nucleotide sequence ID" value="NZ_FRCK01000001.1"/>
</dbReference>
<accession>A0A1M7DPJ8</accession>
<sequence length="395" mass="43646">MQAFTAAQPAAFPAHILAPPVAPPAPSARPRGRHWALLASLLLLVVVPAALWAGYLWIRASDQFTSTIGFSVRREEAPPTMDVFGGMLGGRFSGTASDTDILYEFIRSPDLVLRIDRQLDIRAKFSRNWPQDFAFAFDPSGTIEDLTGYWRRQVRVHYDDSAGIITLRVSAFTPQDAKAIAEAVFAESERVVNALSEQARDDATRHASAELEKTRTLLAGARQAMTGFRIRTGIVDPTAELEAQATVTTALQAQLAEARVALDTLRRNARPGDHRITQAELRIDSLRHQIEQERGRSTGIGTQGDGYAQLIADYEQLKVDLEFAESAYQSARTAHEAALQTAQRQSRYLAAHILPTLAERSLLPSRPWLLALGTGVLFGLWSILALAYYSLRDRR</sequence>
<keyword evidence="2" id="KW-0472">Membrane</keyword>
<dbReference type="InterPro" id="IPR050445">
    <property type="entry name" value="Bact_polysacc_biosynth/exp"/>
</dbReference>
<keyword evidence="4" id="KW-1185">Reference proteome</keyword>
<feature type="coiled-coil region" evidence="1">
    <location>
        <begin position="248"/>
        <end position="334"/>
    </location>
</feature>
<reference evidence="4" key="1">
    <citation type="submission" date="2016-11" db="EMBL/GenBank/DDBJ databases">
        <authorList>
            <person name="Varghese N."/>
            <person name="Submissions S."/>
        </authorList>
    </citation>
    <scope>NUCLEOTIDE SEQUENCE [LARGE SCALE GENOMIC DNA]</scope>
    <source>
        <strain evidence="4">DSM 6637</strain>
    </source>
</reference>
<evidence type="ECO:0000256" key="1">
    <source>
        <dbReference type="SAM" id="Coils"/>
    </source>
</evidence>
<name>A0A1M7DPJ8_9RHOB</name>
<dbReference type="GO" id="GO:0004713">
    <property type="term" value="F:protein tyrosine kinase activity"/>
    <property type="evidence" value="ECO:0007669"/>
    <property type="project" value="TreeGrafter"/>
</dbReference>
<evidence type="ECO:0000256" key="2">
    <source>
        <dbReference type="SAM" id="Phobius"/>
    </source>
</evidence>
<dbReference type="GO" id="GO:0005886">
    <property type="term" value="C:plasma membrane"/>
    <property type="evidence" value="ECO:0007669"/>
    <property type="project" value="TreeGrafter"/>
</dbReference>
<dbReference type="PANTHER" id="PTHR32309">
    <property type="entry name" value="TYROSINE-PROTEIN KINASE"/>
    <property type="match status" value="1"/>
</dbReference>
<feature type="transmembrane region" description="Helical" evidence="2">
    <location>
        <begin position="368"/>
        <end position="391"/>
    </location>
</feature>
<protein>
    <submittedName>
        <fullName evidence="3">Capsular polysaccharide transport system permease protein</fullName>
    </submittedName>
</protein>
<dbReference type="STRING" id="53463.SAMN05444389_101478"/>
<dbReference type="AlphaFoldDB" id="A0A1M7DPJ8"/>
<dbReference type="EMBL" id="FRCK01000001">
    <property type="protein sequence ID" value="SHL81328.1"/>
    <property type="molecule type" value="Genomic_DNA"/>
</dbReference>
<evidence type="ECO:0000313" key="3">
    <source>
        <dbReference type="EMBL" id="SHL81328.1"/>
    </source>
</evidence>
<proteinExistence type="predicted"/>